<feature type="domain" description="Formyl transferase N-terminal" evidence="1">
    <location>
        <begin position="62"/>
        <end position="149"/>
    </location>
</feature>
<proteinExistence type="predicted"/>
<dbReference type="RefSeq" id="WP_135082897.1">
    <property type="nucleotide sequence ID" value="NZ_SPDV01000002.1"/>
</dbReference>
<dbReference type="Gene3D" id="3.40.50.12230">
    <property type="match status" value="1"/>
</dbReference>
<evidence type="ECO:0000313" key="3">
    <source>
        <dbReference type="Proteomes" id="UP000298213"/>
    </source>
</evidence>
<evidence type="ECO:0000313" key="2">
    <source>
        <dbReference type="EMBL" id="TFI59892.1"/>
    </source>
</evidence>
<gene>
    <name evidence="2" type="ORF">E2493_01175</name>
</gene>
<dbReference type="Proteomes" id="UP000298213">
    <property type="component" value="Unassembled WGS sequence"/>
</dbReference>
<name>A0A4Y8ZWX7_9SPHN</name>
<comment type="caution">
    <text evidence="2">The sequence shown here is derived from an EMBL/GenBank/DDBJ whole genome shotgun (WGS) entry which is preliminary data.</text>
</comment>
<sequence length="231" mass="25029">MIFVGGGSLLSQSVAFARAAGLSVNAVCCPPGDPAIPKLRRLEVPLLESGNPSEDLPSVLQDFEEDKVFSINNKFILSDALLSLGNEFFNIHNGLVQRYRGIAEVCIFAAICNGEPSYGVTLHRLLPNQKVDAGPVVAQSAFEIEGGDFASVMGLSLRTFREVFENNLLKIASGEHEARYVDLSGAAYSYRDVTKIRASAEPVRLARASHLGVYRAFFPELARLIESPLDG</sequence>
<reference evidence="2 3" key="1">
    <citation type="submission" date="2019-03" db="EMBL/GenBank/DDBJ databases">
        <title>Genome sequence of Sphingomonas sp. 17J27-24.</title>
        <authorList>
            <person name="Kim M."/>
            <person name="Maeng S."/>
            <person name="Sathiyaraj S."/>
        </authorList>
    </citation>
    <scope>NUCLEOTIDE SEQUENCE [LARGE SCALE GENOMIC DNA]</scope>
    <source>
        <strain evidence="2 3">17J27-24</strain>
    </source>
</reference>
<dbReference type="InterPro" id="IPR002376">
    <property type="entry name" value="Formyl_transf_N"/>
</dbReference>
<dbReference type="Pfam" id="PF00551">
    <property type="entry name" value="Formyl_trans_N"/>
    <property type="match status" value="1"/>
</dbReference>
<dbReference type="AlphaFoldDB" id="A0A4Y8ZWX7"/>
<keyword evidence="3" id="KW-1185">Reference proteome</keyword>
<protein>
    <recommendedName>
        <fullName evidence="1">Formyl transferase N-terminal domain-containing protein</fullName>
    </recommendedName>
</protein>
<dbReference type="OrthoDB" id="9788208at2"/>
<accession>A0A4Y8ZWX7</accession>
<dbReference type="EMBL" id="SPDV01000002">
    <property type="protein sequence ID" value="TFI59892.1"/>
    <property type="molecule type" value="Genomic_DNA"/>
</dbReference>
<organism evidence="2 3">
    <name type="scientific">Sphingomonas parva</name>
    <dbReference type="NCBI Taxonomy" id="2555898"/>
    <lineage>
        <taxon>Bacteria</taxon>
        <taxon>Pseudomonadati</taxon>
        <taxon>Pseudomonadota</taxon>
        <taxon>Alphaproteobacteria</taxon>
        <taxon>Sphingomonadales</taxon>
        <taxon>Sphingomonadaceae</taxon>
        <taxon>Sphingomonas</taxon>
    </lineage>
</organism>
<evidence type="ECO:0000259" key="1">
    <source>
        <dbReference type="Pfam" id="PF00551"/>
    </source>
</evidence>
<dbReference type="InterPro" id="IPR036477">
    <property type="entry name" value="Formyl_transf_N_sf"/>
</dbReference>
<dbReference type="SUPFAM" id="SSF53328">
    <property type="entry name" value="Formyltransferase"/>
    <property type="match status" value="1"/>
</dbReference>